<gene>
    <name evidence="1" type="ORF">MMG00_08155</name>
</gene>
<proteinExistence type="predicted"/>
<dbReference type="Proteomes" id="UP000829542">
    <property type="component" value="Chromosome"/>
</dbReference>
<organism evidence="1 2">
    <name type="scientific">Ignatzschineria rhizosphaerae</name>
    <dbReference type="NCBI Taxonomy" id="2923279"/>
    <lineage>
        <taxon>Bacteria</taxon>
        <taxon>Pseudomonadati</taxon>
        <taxon>Pseudomonadota</taxon>
        <taxon>Gammaproteobacteria</taxon>
        <taxon>Cardiobacteriales</taxon>
        <taxon>Ignatzschineriaceae</taxon>
        <taxon>Ignatzschineria</taxon>
    </lineage>
</organism>
<protein>
    <submittedName>
        <fullName evidence="1">Uncharacterized protein</fullName>
    </submittedName>
</protein>
<dbReference type="EMBL" id="CP093379">
    <property type="protein sequence ID" value="UNM95202.1"/>
    <property type="molecule type" value="Genomic_DNA"/>
</dbReference>
<evidence type="ECO:0000313" key="2">
    <source>
        <dbReference type="Proteomes" id="UP000829542"/>
    </source>
</evidence>
<evidence type="ECO:0000313" key="1">
    <source>
        <dbReference type="EMBL" id="UNM95202.1"/>
    </source>
</evidence>
<sequence>MESLITTLLMTVLFFLAQQTYRNFQLTIYNETIQQTLTLQLKMAKNLASIKKRAITLCGSFDGKSCIQAEDYKWRGWLLFFDEDATFIPVQTEILYYQAPSSLYEKGFYLQTTTNIGGGINFRVHREYAYGMARSLPNGRIKLCYRENNLRSLKEPSHYTFVINVYGYFRIVKEKGAC</sequence>
<accession>A0ABY3WX66</accession>
<keyword evidence="2" id="KW-1185">Reference proteome</keyword>
<dbReference type="RefSeq" id="WP_242147215.1">
    <property type="nucleotide sequence ID" value="NZ_CP093379.1"/>
</dbReference>
<name>A0ABY3WX66_9GAMM</name>
<reference evidence="1 2" key="1">
    <citation type="submission" date="2022-03" db="EMBL/GenBank/DDBJ databases">
        <title>Ignatzschineria rhizosphaerae HR5S32.</title>
        <authorList>
            <person name="Sun J.Q."/>
            <person name="Feng J.Y."/>
        </authorList>
    </citation>
    <scope>NUCLEOTIDE SEQUENCE [LARGE SCALE GENOMIC DNA]</scope>
    <source>
        <strain evidence="1 2">HR5S32</strain>
    </source>
</reference>